<dbReference type="InterPro" id="IPR040256">
    <property type="entry name" value="At4g02000-like"/>
</dbReference>
<sequence>MWVQLWGIPFDLMSKAVGMEIGNNMGTCIRVDDRLWSTDQAHFMRIRVALMVEVPLRRGGMIVSPEGERTWVHYWYKRLPMFCFRCGVLGHDVCCDVLKCTQVQVSQVVIKSRGNGGMKEMGTPGFPFRFSARPRGTGCDNFAASFPARENLKGHHHVVINASVIGDNNGSNGGDESNGKGEFSNLNSHGFNMEAEVRGKETLHENGCLIDTESDIRTDLEIGGGPSIPSPKPKKPTTWKRIHVDHMPYVTYTLRNGKIGSKRSFRLNDVVQPVIGSKRTKSDVEKHHIVESEVKYEWRLTEFYGHPEHHKRSASWALLDHWRTRDIRPWRDGSCKCPSSARPCSSYGKLHGLLTQRRKRLHRFEDKWVLHLDCEEVVESTWKKEVTNGSPMFILCEKIKAVYMALVQWSARVYGGPKEVLLEKLQFLENLKCANRDGHCEFEDSLAASGEKDNSSHEPATLCSLLCFRGSPSSVSDASQQKSLALDVPKCLCPEEIDYRQCCSGFRAFAQIQVQNGTGKKGQMAVKLDMSKAYDRVEWTFLERLMAKLGFDGHWVAMVMACIKTVSYSIILNGEPHGLIHPSKGDSPRGSYLFLFWGASNTTHFEKYLGLPTVVGQNKTQAFKGIRDSVVRRLEGWKEQMLSKAGREVGNGRPIDIWLDRWTPKVFAEGIEPNEVSKVVELVDQDCGWWNEALIDRTFDARKCCDCETCAASESILGAESSTSFSPTLPFGERCGNCRVPGKVHHMVWRACTNSLPTWLNLAHRSVVLNPLYQVCHQAQKDVTHALWACPYMLKTYGLWPLQSSKKQQPLPLISIL</sequence>
<dbReference type="PANTHER" id="PTHR31286">
    <property type="entry name" value="GLYCINE-RICH CELL WALL STRUCTURAL PROTEIN 1.8-LIKE"/>
    <property type="match status" value="1"/>
</dbReference>
<dbReference type="PANTHER" id="PTHR31286:SF178">
    <property type="entry name" value="DUF4283 DOMAIN-CONTAINING PROTEIN"/>
    <property type="match status" value="1"/>
</dbReference>
<gene>
    <name evidence="4" type="ORF">FSB_LOCUS32027</name>
</gene>
<accession>A0A2N9GX16</accession>
<evidence type="ECO:0000313" key="4">
    <source>
        <dbReference type="EMBL" id="SPD04145.1"/>
    </source>
</evidence>
<dbReference type="Pfam" id="PF13966">
    <property type="entry name" value="zf-RVT"/>
    <property type="match status" value="1"/>
</dbReference>
<feature type="domain" description="Reverse transcriptase zinc-binding" evidence="2">
    <location>
        <begin position="737"/>
        <end position="795"/>
    </location>
</feature>
<proteinExistence type="predicted"/>
<feature type="region of interest" description="Disordered" evidence="1">
    <location>
        <begin position="168"/>
        <end position="187"/>
    </location>
</feature>
<evidence type="ECO:0000259" key="3">
    <source>
        <dbReference type="Pfam" id="PF14392"/>
    </source>
</evidence>
<protein>
    <recommendedName>
        <fullName evidence="5">Reverse transcriptase domain-containing protein</fullName>
    </recommendedName>
</protein>
<organism evidence="4">
    <name type="scientific">Fagus sylvatica</name>
    <name type="common">Beechnut</name>
    <dbReference type="NCBI Taxonomy" id="28930"/>
    <lineage>
        <taxon>Eukaryota</taxon>
        <taxon>Viridiplantae</taxon>
        <taxon>Streptophyta</taxon>
        <taxon>Embryophyta</taxon>
        <taxon>Tracheophyta</taxon>
        <taxon>Spermatophyta</taxon>
        <taxon>Magnoliopsida</taxon>
        <taxon>eudicotyledons</taxon>
        <taxon>Gunneridae</taxon>
        <taxon>Pentapetalae</taxon>
        <taxon>rosids</taxon>
        <taxon>fabids</taxon>
        <taxon>Fagales</taxon>
        <taxon>Fagaceae</taxon>
        <taxon>Fagus</taxon>
    </lineage>
</organism>
<evidence type="ECO:0000259" key="2">
    <source>
        <dbReference type="Pfam" id="PF13966"/>
    </source>
</evidence>
<feature type="domain" description="Zinc knuckle CX2CX4HX4C" evidence="3">
    <location>
        <begin position="55"/>
        <end position="93"/>
    </location>
</feature>
<dbReference type="AlphaFoldDB" id="A0A2N9GX16"/>
<reference evidence="4" key="1">
    <citation type="submission" date="2018-02" db="EMBL/GenBank/DDBJ databases">
        <authorList>
            <person name="Cohen D.B."/>
            <person name="Kent A.D."/>
        </authorList>
    </citation>
    <scope>NUCLEOTIDE SEQUENCE</scope>
</reference>
<dbReference type="Pfam" id="PF14392">
    <property type="entry name" value="zf-CCHC_4"/>
    <property type="match status" value="1"/>
</dbReference>
<dbReference type="InterPro" id="IPR025836">
    <property type="entry name" value="Zn_knuckle_CX2CX4HX4C"/>
</dbReference>
<dbReference type="EMBL" id="OIVN01002499">
    <property type="protein sequence ID" value="SPD04145.1"/>
    <property type="molecule type" value="Genomic_DNA"/>
</dbReference>
<evidence type="ECO:0008006" key="5">
    <source>
        <dbReference type="Google" id="ProtNLM"/>
    </source>
</evidence>
<dbReference type="InterPro" id="IPR026960">
    <property type="entry name" value="RVT-Znf"/>
</dbReference>
<evidence type="ECO:0000256" key="1">
    <source>
        <dbReference type="SAM" id="MobiDB-lite"/>
    </source>
</evidence>
<name>A0A2N9GX16_FAGSY</name>